<dbReference type="HOGENOM" id="CLU_014841_3_2_10"/>
<dbReference type="Proteomes" id="UP000027616">
    <property type="component" value="Chromosome I"/>
</dbReference>
<dbReference type="PROSITE" id="PS50165">
    <property type="entry name" value="UVRC"/>
    <property type="match status" value="1"/>
</dbReference>
<keyword evidence="4 7" id="KW-0267">Excision nuclease</keyword>
<dbReference type="FunFam" id="3.40.1440.10:FF:000001">
    <property type="entry name" value="UvrABC system protein C"/>
    <property type="match status" value="1"/>
</dbReference>
<dbReference type="InterPro" id="IPR038476">
    <property type="entry name" value="UvrC_RNase_H_dom_sf"/>
</dbReference>
<dbReference type="CDD" id="cd10434">
    <property type="entry name" value="GIY-YIG_UvrC_Cho"/>
    <property type="match status" value="1"/>
</dbReference>
<dbReference type="InterPro" id="IPR050066">
    <property type="entry name" value="UvrABC_protein_C"/>
</dbReference>
<evidence type="ECO:0000256" key="7">
    <source>
        <dbReference type="HAMAP-Rule" id="MF_00203"/>
    </source>
</evidence>
<protein>
    <recommendedName>
        <fullName evidence="7">UvrABC system protein C</fullName>
        <shortName evidence="7">Protein UvrC</shortName>
    </recommendedName>
    <alternativeName>
        <fullName evidence="7">Excinuclease ABC subunit C</fullName>
    </alternativeName>
</protein>
<dbReference type="AlphaFoldDB" id="A0A060R7W2"/>
<evidence type="ECO:0000256" key="6">
    <source>
        <dbReference type="ARBA" id="ARBA00023236"/>
    </source>
</evidence>
<keyword evidence="5 7" id="KW-0234">DNA repair</keyword>
<sequence>MSNLQNKISLLPQLPGVYQFFDSEGTVIYVGKAKSLRNRVGSYFNNSADHSVKVRALVRNIADLKHIVVDSEQDALLLENNLIKKHLPRYNILLKDSKSYPWICISNENFERIFSTRKLIKDGSAYFGPYANGTMQKTVLELIKGLFPLRSCKLNLAPELIKRGKYTVCLEFHIGNCKGCCEGKISEQEYRRHIEQSRDILKGDLSAATAFFQEQMTFHSARLEFEQAAAAKKKLELLVDYQHRSVIVSPTINNVDAVYLLKDGDIAFCNHIKVVHGAVISSYTFELKSSLDETREELLGYAISRIENLGREVVVPFEPSGITGLYTIPQRGEKVKLLELGEKNCRIYQLEKLKHIEKTDPERHTKRIMERMKADLHLAVEPRHIECFDNSNIQGSSPVAACVVFRDGVPSKRDYRHYNVKTVVGANDFATMEEILTRRYSRLVAEGETLPQLIVIDGGKGQLGAAVNALRALGVEIPVVGLAKRMEEVFFPGDPVPLYLDKRSETLKVLMHLRDEAHRFGITFHRKQRSAKFLKNNLEDIPGLGKASVEKLLKKYKTEKRIKSAPIEELTELIGGARAEKIKGSL</sequence>
<evidence type="ECO:0000259" key="8">
    <source>
        <dbReference type="PROSITE" id="PS50164"/>
    </source>
</evidence>
<feature type="domain" description="UvrC family homology region profile" evidence="9">
    <location>
        <begin position="329"/>
        <end position="470"/>
    </location>
</feature>
<dbReference type="OrthoDB" id="9804933at2"/>
<dbReference type="PANTHER" id="PTHR30562">
    <property type="entry name" value="UVRC/OXIDOREDUCTASE"/>
    <property type="match status" value="1"/>
</dbReference>
<dbReference type="Gene3D" id="3.30.420.340">
    <property type="entry name" value="UvrC, RNAse H endonuclease domain"/>
    <property type="match status" value="1"/>
</dbReference>
<dbReference type="InterPro" id="IPR010994">
    <property type="entry name" value="RuvA_2-like"/>
</dbReference>
<keyword evidence="1 7" id="KW-0963">Cytoplasm</keyword>
<evidence type="ECO:0000256" key="1">
    <source>
        <dbReference type="ARBA" id="ARBA00022490"/>
    </source>
</evidence>
<dbReference type="Pfam" id="PF01541">
    <property type="entry name" value="GIY-YIG"/>
    <property type="match status" value="1"/>
</dbReference>
<dbReference type="GO" id="GO:0009432">
    <property type="term" value="P:SOS response"/>
    <property type="evidence" value="ECO:0007669"/>
    <property type="project" value="UniProtKB-UniRule"/>
</dbReference>
<dbReference type="InterPro" id="IPR000305">
    <property type="entry name" value="GIY-YIG_endonuc"/>
</dbReference>
<dbReference type="GO" id="GO:0009380">
    <property type="term" value="C:excinuclease repair complex"/>
    <property type="evidence" value="ECO:0007669"/>
    <property type="project" value="InterPro"/>
</dbReference>
<dbReference type="PANTHER" id="PTHR30562:SF1">
    <property type="entry name" value="UVRABC SYSTEM PROTEIN C"/>
    <property type="match status" value="1"/>
</dbReference>
<evidence type="ECO:0000256" key="5">
    <source>
        <dbReference type="ARBA" id="ARBA00023204"/>
    </source>
</evidence>
<dbReference type="InterPro" id="IPR001162">
    <property type="entry name" value="UvrC_RNase_H_dom"/>
</dbReference>
<dbReference type="InterPro" id="IPR047296">
    <property type="entry name" value="GIY-YIG_UvrC_Cho"/>
</dbReference>
<comment type="similarity">
    <text evidence="7">Belongs to the UvrC family.</text>
</comment>
<dbReference type="Pfam" id="PF08459">
    <property type="entry name" value="UvrC_RNaseH_dom"/>
    <property type="match status" value="1"/>
</dbReference>
<comment type="subcellular location">
    <subcellularLocation>
        <location evidence="7">Cytoplasm</location>
    </subcellularLocation>
</comment>
<evidence type="ECO:0000313" key="10">
    <source>
        <dbReference type="EMBL" id="CDN31420.1"/>
    </source>
</evidence>
<dbReference type="STRING" id="1433126.BN938_1332"/>
<evidence type="ECO:0000256" key="4">
    <source>
        <dbReference type="ARBA" id="ARBA00022881"/>
    </source>
</evidence>
<keyword evidence="2 7" id="KW-0227">DNA damage</keyword>
<dbReference type="SMART" id="SM00465">
    <property type="entry name" value="GIYc"/>
    <property type="match status" value="1"/>
</dbReference>
<dbReference type="GO" id="GO:0003677">
    <property type="term" value="F:DNA binding"/>
    <property type="evidence" value="ECO:0007669"/>
    <property type="project" value="UniProtKB-UniRule"/>
</dbReference>
<organism evidence="10 11">
    <name type="scientific">Mucinivorans hirudinis</name>
    <dbReference type="NCBI Taxonomy" id="1433126"/>
    <lineage>
        <taxon>Bacteria</taxon>
        <taxon>Pseudomonadati</taxon>
        <taxon>Bacteroidota</taxon>
        <taxon>Bacteroidia</taxon>
        <taxon>Bacteroidales</taxon>
        <taxon>Rikenellaceae</taxon>
        <taxon>Mucinivorans</taxon>
    </lineage>
</organism>
<dbReference type="Gene3D" id="3.40.1440.10">
    <property type="entry name" value="GIY-YIG endonuclease"/>
    <property type="match status" value="1"/>
</dbReference>
<keyword evidence="3 7" id="KW-0228">DNA excision</keyword>
<evidence type="ECO:0000313" key="11">
    <source>
        <dbReference type="Proteomes" id="UP000027616"/>
    </source>
</evidence>
<dbReference type="InterPro" id="IPR004791">
    <property type="entry name" value="UvrC"/>
</dbReference>
<dbReference type="PROSITE" id="PS50164">
    <property type="entry name" value="GIY_YIG"/>
    <property type="match status" value="1"/>
</dbReference>
<dbReference type="PATRIC" id="fig|1433126.3.peg.1317"/>
<dbReference type="eggNOG" id="COG0322">
    <property type="taxonomic scope" value="Bacteria"/>
</dbReference>
<keyword evidence="11" id="KW-1185">Reference proteome</keyword>
<dbReference type="Gene3D" id="1.10.150.20">
    <property type="entry name" value="5' to 3' exonuclease, C-terminal subdomain"/>
    <property type="match status" value="1"/>
</dbReference>
<dbReference type="SUPFAM" id="SSF46600">
    <property type="entry name" value="C-terminal UvrC-binding domain of UvrB"/>
    <property type="match status" value="1"/>
</dbReference>
<dbReference type="KEGG" id="rbc:BN938_1332"/>
<name>A0A060R7W2_9BACT</name>
<feature type="domain" description="GIY-YIG" evidence="8">
    <location>
        <begin position="13"/>
        <end position="92"/>
    </location>
</feature>
<reference evidence="10 11" key="1">
    <citation type="journal article" date="2015" name="Genome Announc.">
        <title>Complete Genome Sequence of the Novel Leech Symbiont Mucinivorans hirudinis M3T.</title>
        <authorList>
            <person name="Nelson M.C."/>
            <person name="Bomar L."/>
            <person name="Graf J."/>
        </authorList>
    </citation>
    <scope>NUCLEOTIDE SEQUENCE [LARGE SCALE GENOMIC DNA]</scope>
    <source>
        <strain evidence="11">M3</strain>
    </source>
</reference>
<proteinExistence type="inferred from homology"/>
<dbReference type="GO" id="GO:0009381">
    <property type="term" value="F:excinuclease ABC activity"/>
    <property type="evidence" value="ECO:0007669"/>
    <property type="project" value="UniProtKB-UniRule"/>
</dbReference>
<dbReference type="Pfam" id="PF22920">
    <property type="entry name" value="UvrC_RNaseH"/>
    <property type="match status" value="1"/>
</dbReference>
<dbReference type="EMBL" id="HG934468">
    <property type="protein sequence ID" value="CDN31420.1"/>
    <property type="molecule type" value="Genomic_DNA"/>
</dbReference>
<gene>
    <name evidence="7" type="primary">uvrC</name>
    <name evidence="10" type="ORF">BN938_1332</name>
</gene>
<dbReference type="GO" id="GO:0005737">
    <property type="term" value="C:cytoplasm"/>
    <property type="evidence" value="ECO:0007669"/>
    <property type="project" value="UniProtKB-SubCell"/>
</dbReference>
<evidence type="ECO:0000259" key="9">
    <source>
        <dbReference type="PROSITE" id="PS50165"/>
    </source>
</evidence>
<dbReference type="GO" id="GO:0006289">
    <property type="term" value="P:nucleotide-excision repair"/>
    <property type="evidence" value="ECO:0007669"/>
    <property type="project" value="UniProtKB-UniRule"/>
</dbReference>
<dbReference type="HAMAP" id="MF_00203">
    <property type="entry name" value="UvrC"/>
    <property type="match status" value="1"/>
</dbReference>
<comment type="subunit">
    <text evidence="7">Interacts with UvrB in an incision complex.</text>
</comment>
<dbReference type="InterPro" id="IPR036876">
    <property type="entry name" value="UVR_dom_sf"/>
</dbReference>
<keyword evidence="6 7" id="KW-0742">SOS response</keyword>
<dbReference type="InterPro" id="IPR035901">
    <property type="entry name" value="GIY-YIG_endonuc_sf"/>
</dbReference>
<evidence type="ECO:0000256" key="3">
    <source>
        <dbReference type="ARBA" id="ARBA00022769"/>
    </source>
</evidence>
<dbReference type="NCBIfam" id="TIGR00194">
    <property type="entry name" value="uvrC"/>
    <property type="match status" value="1"/>
</dbReference>
<dbReference type="SUPFAM" id="SSF47781">
    <property type="entry name" value="RuvA domain 2-like"/>
    <property type="match status" value="1"/>
</dbReference>
<dbReference type="SUPFAM" id="SSF82771">
    <property type="entry name" value="GIY-YIG endonuclease"/>
    <property type="match status" value="1"/>
</dbReference>
<comment type="function">
    <text evidence="7">The UvrABC repair system catalyzes the recognition and processing of DNA lesions. UvrC both incises the 5' and 3' sides of the lesion. The N-terminal half is responsible for the 3' incision and the C-terminal half is responsible for the 5' incision.</text>
</comment>
<evidence type="ECO:0000256" key="2">
    <source>
        <dbReference type="ARBA" id="ARBA00022763"/>
    </source>
</evidence>
<accession>A0A060R7W2</accession>